<organism evidence="1 2">
    <name type="scientific">Methylobacterium mesophilicum SR1.6/6</name>
    <dbReference type="NCBI Taxonomy" id="908290"/>
    <lineage>
        <taxon>Bacteria</taxon>
        <taxon>Pseudomonadati</taxon>
        <taxon>Pseudomonadota</taxon>
        <taxon>Alphaproteobacteria</taxon>
        <taxon>Hyphomicrobiales</taxon>
        <taxon>Methylobacteriaceae</taxon>
        <taxon>Methylobacterium</taxon>
    </lineage>
</organism>
<dbReference type="AlphaFoldDB" id="A0A6B9FM73"/>
<dbReference type="KEGG" id="mmes:MMSR116_17630"/>
<evidence type="ECO:0000313" key="1">
    <source>
        <dbReference type="EMBL" id="QGY03507.1"/>
    </source>
</evidence>
<reference evidence="1 2" key="2">
    <citation type="journal article" date="2013" name="Genome Announc.">
        <title>Draft Genome Sequence of Methylobacterium mesophilicum Strain SR1.6/6, Isolated from Citrus sinensis.</title>
        <authorList>
            <person name="Marinho Almeida D."/>
            <person name="Dini-Andreote F."/>
            <person name="Camargo Neves A.A."/>
            <person name="Juca Ramos R.T."/>
            <person name="Andreote F.D."/>
            <person name="Carneiro A.R."/>
            <person name="Oliveira de Souza Lima A."/>
            <person name="Caracciolo Gomes de Sa P.H."/>
            <person name="Ribeiro Barbosa M.S."/>
            <person name="Araujo W.L."/>
            <person name="Silva A."/>
        </authorList>
    </citation>
    <scope>NUCLEOTIDE SEQUENCE [LARGE SCALE GENOMIC DNA]</scope>
    <source>
        <strain evidence="1 2">SR1.6/6</strain>
    </source>
</reference>
<accession>A0A6B9FM73</accession>
<reference evidence="1 2" key="1">
    <citation type="journal article" date="2012" name="Genet. Mol. Biol.">
        <title>Analysis of 16S rRNA and mxaF genes revealing insights into Methylobacterium niche-specific plant association.</title>
        <authorList>
            <person name="Dourado M.N."/>
            <person name="Andreote F.D."/>
            <person name="Dini-Andreote F."/>
            <person name="Conti R."/>
            <person name="Araujo J.M."/>
            <person name="Araujo W.L."/>
        </authorList>
    </citation>
    <scope>NUCLEOTIDE SEQUENCE [LARGE SCALE GENOMIC DNA]</scope>
    <source>
        <strain evidence="1 2">SR1.6/6</strain>
    </source>
</reference>
<gene>
    <name evidence="1" type="ORF">MMSR116_17630</name>
</gene>
<dbReference type="RefSeq" id="WP_158168911.1">
    <property type="nucleotide sequence ID" value="NZ_CP043538.1"/>
</dbReference>
<proteinExistence type="predicted"/>
<sequence length="68" mass="7568">MRAVIRSVRAFLRRPGLNEAQGVEARAVFDTPLAPMPEIQPSNAGNDDPSRTLHEDVERELRVANLIC</sequence>
<dbReference type="OrthoDB" id="8005796at2"/>
<protein>
    <submittedName>
        <fullName evidence="1">Uncharacterized protein</fullName>
    </submittedName>
</protein>
<dbReference type="EMBL" id="CP043538">
    <property type="protein sequence ID" value="QGY03507.1"/>
    <property type="molecule type" value="Genomic_DNA"/>
</dbReference>
<dbReference type="Proteomes" id="UP000012488">
    <property type="component" value="Chromosome"/>
</dbReference>
<name>A0A6B9FM73_9HYPH</name>
<evidence type="ECO:0000313" key="2">
    <source>
        <dbReference type="Proteomes" id="UP000012488"/>
    </source>
</evidence>